<reference evidence="7" key="1">
    <citation type="journal article" date="2019" name="Int. J. Syst. Evol. Microbiol.">
        <title>The Global Catalogue of Microorganisms (GCM) 10K type strain sequencing project: providing services to taxonomists for standard genome sequencing and annotation.</title>
        <authorList>
            <consortium name="The Broad Institute Genomics Platform"/>
            <consortium name="The Broad Institute Genome Sequencing Center for Infectious Disease"/>
            <person name="Wu L."/>
            <person name="Ma J."/>
        </authorList>
    </citation>
    <scope>NUCLEOTIDE SEQUENCE [LARGE SCALE GENOMIC DNA]</scope>
    <source>
        <strain evidence="7">CGMCC 1.15111</strain>
    </source>
</reference>
<dbReference type="SUPFAM" id="SSF51206">
    <property type="entry name" value="cAMP-binding domain-like"/>
    <property type="match status" value="1"/>
</dbReference>
<dbReference type="PANTHER" id="PTHR24567:SF74">
    <property type="entry name" value="HTH-TYPE TRANSCRIPTIONAL REGULATOR ARCR"/>
    <property type="match status" value="1"/>
</dbReference>
<keyword evidence="3" id="KW-0804">Transcription</keyword>
<gene>
    <name evidence="6" type="ORF">GCM10011340_13160</name>
</gene>
<dbReference type="InterPro" id="IPR012318">
    <property type="entry name" value="HTH_CRP"/>
</dbReference>
<dbReference type="PRINTS" id="PR00034">
    <property type="entry name" value="HTHCRP"/>
</dbReference>
<dbReference type="CDD" id="cd00038">
    <property type="entry name" value="CAP_ED"/>
    <property type="match status" value="1"/>
</dbReference>
<evidence type="ECO:0000256" key="1">
    <source>
        <dbReference type="ARBA" id="ARBA00023015"/>
    </source>
</evidence>
<dbReference type="InterPro" id="IPR050397">
    <property type="entry name" value="Env_Response_Regulators"/>
</dbReference>
<feature type="domain" description="HTH crp-type" evidence="5">
    <location>
        <begin position="157"/>
        <end position="230"/>
    </location>
</feature>
<dbReference type="PROSITE" id="PS51063">
    <property type="entry name" value="HTH_CRP_2"/>
    <property type="match status" value="1"/>
</dbReference>
<dbReference type="Gene3D" id="1.10.10.10">
    <property type="entry name" value="Winged helix-like DNA-binding domain superfamily/Winged helix DNA-binding domain"/>
    <property type="match status" value="1"/>
</dbReference>
<dbReference type="SMART" id="SM00100">
    <property type="entry name" value="cNMP"/>
    <property type="match status" value="1"/>
</dbReference>
<comment type="caution">
    <text evidence="6">The sequence shown here is derived from an EMBL/GenBank/DDBJ whole genome shotgun (WGS) entry which is preliminary data.</text>
</comment>
<evidence type="ECO:0000256" key="2">
    <source>
        <dbReference type="ARBA" id="ARBA00023125"/>
    </source>
</evidence>
<dbReference type="Proteomes" id="UP000658258">
    <property type="component" value="Unassembled WGS sequence"/>
</dbReference>
<accession>A0ABQ3I402</accession>
<dbReference type="RefSeq" id="WP_189629438.1">
    <property type="nucleotide sequence ID" value="NZ_BNAG01000002.1"/>
</dbReference>
<dbReference type="InterPro" id="IPR018490">
    <property type="entry name" value="cNMP-bd_dom_sf"/>
</dbReference>
<sequence>MSTRKSSQIDLQCQFCQSRGESHFSELPEDDLEVLSSHKSCVAYKKGQTLFYEGTRPMGIFCINHGKVKVFKMGSNGKEQILFIAKPGDFLGYRSLLSEEFYGASATVLEQAAICFIPKSDFFTILNRNPAFFQKLMKAVCKELGVMEEKMAQLAQKSVRERLAATIIMLKETYGMEGDGSDVIDIALSREDLANIVGTATETVIRLLSEFKSDGLIALKGKKIEVIDAQRLIHEADFYA</sequence>
<dbReference type="PANTHER" id="PTHR24567">
    <property type="entry name" value="CRP FAMILY TRANSCRIPTIONAL REGULATORY PROTEIN"/>
    <property type="match status" value="1"/>
</dbReference>
<evidence type="ECO:0000313" key="6">
    <source>
        <dbReference type="EMBL" id="GHE59819.1"/>
    </source>
</evidence>
<dbReference type="PROSITE" id="PS50042">
    <property type="entry name" value="CNMP_BINDING_3"/>
    <property type="match status" value="1"/>
</dbReference>
<dbReference type="InterPro" id="IPR014710">
    <property type="entry name" value="RmlC-like_jellyroll"/>
</dbReference>
<dbReference type="EMBL" id="BNAG01000002">
    <property type="protein sequence ID" value="GHE59819.1"/>
    <property type="molecule type" value="Genomic_DNA"/>
</dbReference>
<dbReference type="Pfam" id="PF13545">
    <property type="entry name" value="HTH_Crp_2"/>
    <property type="match status" value="1"/>
</dbReference>
<dbReference type="Pfam" id="PF00027">
    <property type="entry name" value="cNMP_binding"/>
    <property type="match status" value="1"/>
</dbReference>
<evidence type="ECO:0000259" key="5">
    <source>
        <dbReference type="PROSITE" id="PS51063"/>
    </source>
</evidence>
<feature type="domain" description="Cyclic nucleotide-binding" evidence="4">
    <location>
        <begin position="23"/>
        <end position="143"/>
    </location>
</feature>
<proteinExistence type="predicted"/>
<evidence type="ECO:0000259" key="4">
    <source>
        <dbReference type="PROSITE" id="PS50042"/>
    </source>
</evidence>
<keyword evidence="1" id="KW-0805">Transcription regulation</keyword>
<dbReference type="SMART" id="SM00419">
    <property type="entry name" value="HTH_CRP"/>
    <property type="match status" value="1"/>
</dbReference>
<dbReference type="CDD" id="cd00092">
    <property type="entry name" value="HTH_CRP"/>
    <property type="match status" value="1"/>
</dbReference>
<dbReference type="InterPro" id="IPR000595">
    <property type="entry name" value="cNMP-bd_dom"/>
</dbReference>
<protein>
    <submittedName>
        <fullName evidence="6">Crp/Fnr family transcriptional regulator</fullName>
    </submittedName>
</protein>
<evidence type="ECO:0000256" key="3">
    <source>
        <dbReference type="ARBA" id="ARBA00023163"/>
    </source>
</evidence>
<organism evidence="6 7">
    <name type="scientific">Roseivirga thermotolerans</name>
    <dbReference type="NCBI Taxonomy" id="1758176"/>
    <lineage>
        <taxon>Bacteria</taxon>
        <taxon>Pseudomonadati</taxon>
        <taxon>Bacteroidota</taxon>
        <taxon>Cytophagia</taxon>
        <taxon>Cytophagales</taxon>
        <taxon>Roseivirgaceae</taxon>
        <taxon>Roseivirga</taxon>
    </lineage>
</organism>
<dbReference type="SUPFAM" id="SSF46785">
    <property type="entry name" value="Winged helix' DNA-binding domain"/>
    <property type="match status" value="1"/>
</dbReference>
<name>A0ABQ3I402_9BACT</name>
<keyword evidence="2" id="KW-0238">DNA-binding</keyword>
<keyword evidence="7" id="KW-1185">Reference proteome</keyword>
<evidence type="ECO:0000313" key="7">
    <source>
        <dbReference type="Proteomes" id="UP000658258"/>
    </source>
</evidence>
<dbReference type="InterPro" id="IPR036390">
    <property type="entry name" value="WH_DNA-bd_sf"/>
</dbReference>
<dbReference type="InterPro" id="IPR036388">
    <property type="entry name" value="WH-like_DNA-bd_sf"/>
</dbReference>
<dbReference type="Gene3D" id="2.60.120.10">
    <property type="entry name" value="Jelly Rolls"/>
    <property type="match status" value="1"/>
</dbReference>